<evidence type="ECO:0000313" key="1">
    <source>
        <dbReference type="EMBL" id="EPC75067.1"/>
    </source>
</evidence>
<name>S2RA47_LACPA</name>
<dbReference type="Proteomes" id="UP000014243">
    <property type="component" value="Unassembled WGS sequence"/>
</dbReference>
<comment type="caution">
    <text evidence="1">The sequence shown here is derived from an EMBL/GenBank/DDBJ whole genome shotgun (WGS) entry which is preliminary data.</text>
</comment>
<keyword evidence="1" id="KW-0489">Methyltransferase</keyword>
<dbReference type="EMBL" id="ANKC01000697">
    <property type="protein sequence ID" value="EPC75067.1"/>
    <property type="molecule type" value="Genomic_DNA"/>
</dbReference>
<proteinExistence type="predicted"/>
<gene>
    <name evidence="1" type="ORF">Lpp126_09724</name>
</gene>
<reference evidence="1 2" key="1">
    <citation type="journal article" date="2013" name="PLoS ONE">
        <title>Lactobacillus paracasei comparative genomics: towards species pan-genome definition and exploitation of diversity.</title>
        <authorList>
            <person name="Smokvina T."/>
            <person name="Wels M."/>
            <person name="Polka J."/>
            <person name="Chervaux C."/>
            <person name="Brisse S."/>
            <person name="Boekhorst J."/>
            <person name="van Hylckama Vlieg J.E."/>
            <person name="Siezen R.J."/>
        </authorList>
    </citation>
    <scope>NUCLEOTIDE SEQUENCE [LARGE SCALE GENOMIC DNA]</scope>
    <source>
        <strain evidence="1 2">Lpp126</strain>
    </source>
</reference>
<accession>S2RA47</accession>
<dbReference type="AlphaFoldDB" id="S2RA47"/>
<feature type="non-terminal residue" evidence="1">
    <location>
        <position position="1"/>
    </location>
</feature>
<dbReference type="GO" id="GO:0032259">
    <property type="term" value="P:methylation"/>
    <property type="evidence" value="ECO:0007669"/>
    <property type="project" value="UniProtKB-KW"/>
</dbReference>
<dbReference type="GO" id="GO:0008168">
    <property type="term" value="F:methyltransferase activity"/>
    <property type="evidence" value="ECO:0007669"/>
    <property type="project" value="UniProtKB-KW"/>
</dbReference>
<protein>
    <submittedName>
        <fullName evidence="1">Adenine-specific DNA methylase</fullName>
    </submittedName>
</protein>
<sequence length="31" mass="3420">ILLGQFPDLNDRDAFAAFIDKVKDWAAANIA</sequence>
<keyword evidence="1" id="KW-0808">Transferase</keyword>
<organism evidence="1 2">
    <name type="scientific">Lacticaseibacillus paracasei subsp. paracasei Lpp126</name>
    <dbReference type="NCBI Taxonomy" id="1256206"/>
    <lineage>
        <taxon>Bacteria</taxon>
        <taxon>Bacillati</taxon>
        <taxon>Bacillota</taxon>
        <taxon>Bacilli</taxon>
        <taxon>Lactobacillales</taxon>
        <taxon>Lactobacillaceae</taxon>
        <taxon>Lacticaseibacillus</taxon>
    </lineage>
</organism>
<evidence type="ECO:0000313" key="2">
    <source>
        <dbReference type="Proteomes" id="UP000014243"/>
    </source>
</evidence>